<dbReference type="PANTHER" id="PTHR10039:SF16">
    <property type="entry name" value="GPI INOSITOL-DEACYLASE"/>
    <property type="match status" value="1"/>
</dbReference>
<evidence type="ECO:0000256" key="2">
    <source>
        <dbReference type="ARBA" id="ARBA00022737"/>
    </source>
</evidence>
<dbReference type="Gene3D" id="3.40.50.300">
    <property type="entry name" value="P-loop containing nucleotide triphosphate hydrolases"/>
    <property type="match status" value="1"/>
</dbReference>
<dbReference type="InterPro" id="IPR036770">
    <property type="entry name" value="Ankyrin_rpt-contain_sf"/>
</dbReference>
<feature type="repeat" description="ANK" evidence="5">
    <location>
        <begin position="1022"/>
        <end position="1054"/>
    </location>
</feature>
<accession>A0A6A4HRZ5</accession>
<reference evidence="8" key="1">
    <citation type="journal article" date="2019" name="Environ. Microbiol.">
        <title>Fungal ecological strategies reflected in gene transcription - a case study of two litter decomposers.</title>
        <authorList>
            <person name="Barbi F."/>
            <person name="Kohler A."/>
            <person name="Barry K."/>
            <person name="Baskaran P."/>
            <person name="Daum C."/>
            <person name="Fauchery L."/>
            <person name="Ihrmark K."/>
            <person name="Kuo A."/>
            <person name="LaButti K."/>
            <person name="Lipzen A."/>
            <person name="Morin E."/>
            <person name="Grigoriev I.V."/>
            <person name="Henrissat B."/>
            <person name="Lindahl B."/>
            <person name="Martin F."/>
        </authorList>
    </citation>
    <scope>NUCLEOTIDE SEQUENCE</scope>
    <source>
        <strain evidence="8">JB14</strain>
    </source>
</reference>
<dbReference type="OrthoDB" id="7464126at2759"/>
<dbReference type="SUPFAM" id="SSF48403">
    <property type="entry name" value="Ankyrin repeat"/>
    <property type="match status" value="1"/>
</dbReference>
<keyword evidence="3 6" id="KW-0863">Zinc-finger</keyword>
<gene>
    <name evidence="8" type="ORF">BT96DRAFT_1018549</name>
</gene>
<dbReference type="Pfam" id="PF12796">
    <property type="entry name" value="Ank_2"/>
    <property type="match status" value="1"/>
</dbReference>
<dbReference type="InterPro" id="IPR056884">
    <property type="entry name" value="NPHP3-like_N"/>
</dbReference>
<dbReference type="Gene3D" id="1.25.40.20">
    <property type="entry name" value="Ankyrin repeat-containing domain"/>
    <property type="match status" value="1"/>
</dbReference>
<protein>
    <recommendedName>
        <fullName evidence="7">MYND-type domain-containing protein</fullName>
    </recommendedName>
</protein>
<dbReference type="SMART" id="SM00248">
    <property type="entry name" value="ANK"/>
    <property type="match status" value="4"/>
</dbReference>
<evidence type="ECO:0000256" key="6">
    <source>
        <dbReference type="PROSITE-ProRule" id="PRU00134"/>
    </source>
</evidence>
<dbReference type="PROSITE" id="PS50865">
    <property type="entry name" value="ZF_MYND_2"/>
    <property type="match status" value="1"/>
</dbReference>
<dbReference type="InterPro" id="IPR027417">
    <property type="entry name" value="P-loop_NTPase"/>
</dbReference>
<dbReference type="Proteomes" id="UP000799118">
    <property type="component" value="Unassembled WGS sequence"/>
</dbReference>
<evidence type="ECO:0000259" key="7">
    <source>
        <dbReference type="PROSITE" id="PS50865"/>
    </source>
</evidence>
<feature type="repeat" description="ANK" evidence="5">
    <location>
        <begin position="989"/>
        <end position="1021"/>
    </location>
</feature>
<evidence type="ECO:0000256" key="4">
    <source>
        <dbReference type="ARBA" id="ARBA00022833"/>
    </source>
</evidence>
<feature type="non-terminal residue" evidence="8">
    <location>
        <position position="1078"/>
    </location>
</feature>
<dbReference type="PANTHER" id="PTHR10039">
    <property type="entry name" value="AMELOGENIN"/>
    <property type="match status" value="1"/>
</dbReference>
<evidence type="ECO:0000256" key="1">
    <source>
        <dbReference type="ARBA" id="ARBA00022723"/>
    </source>
</evidence>
<feature type="domain" description="MYND-type" evidence="7">
    <location>
        <begin position="392"/>
        <end position="436"/>
    </location>
</feature>
<evidence type="ECO:0000313" key="8">
    <source>
        <dbReference type="EMBL" id="KAE9400723.1"/>
    </source>
</evidence>
<dbReference type="EMBL" id="ML769453">
    <property type="protein sequence ID" value="KAE9400723.1"/>
    <property type="molecule type" value="Genomic_DNA"/>
</dbReference>
<dbReference type="SUPFAM" id="SSF52540">
    <property type="entry name" value="P-loop containing nucleoside triphosphate hydrolases"/>
    <property type="match status" value="1"/>
</dbReference>
<dbReference type="Gene3D" id="6.10.140.2220">
    <property type="match status" value="1"/>
</dbReference>
<proteinExistence type="predicted"/>
<keyword evidence="9" id="KW-1185">Reference proteome</keyword>
<dbReference type="PROSITE" id="PS50088">
    <property type="entry name" value="ANK_REPEAT"/>
    <property type="match status" value="3"/>
</dbReference>
<keyword evidence="2" id="KW-0677">Repeat</keyword>
<dbReference type="PROSITE" id="PS01360">
    <property type="entry name" value="ZF_MYND_1"/>
    <property type="match status" value="1"/>
</dbReference>
<dbReference type="Pfam" id="PF01753">
    <property type="entry name" value="zf-MYND"/>
    <property type="match status" value="1"/>
</dbReference>
<evidence type="ECO:0000313" key="9">
    <source>
        <dbReference type="Proteomes" id="UP000799118"/>
    </source>
</evidence>
<dbReference type="SUPFAM" id="SSF144232">
    <property type="entry name" value="HIT/MYND zinc finger-like"/>
    <property type="match status" value="1"/>
</dbReference>
<dbReference type="AlphaFoldDB" id="A0A6A4HRZ5"/>
<keyword evidence="5" id="KW-0040">ANK repeat</keyword>
<dbReference type="Pfam" id="PF22939">
    <property type="entry name" value="WHD_GPIID"/>
    <property type="match status" value="1"/>
</dbReference>
<dbReference type="InterPro" id="IPR002110">
    <property type="entry name" value="Ankyrin_rpt"/>
</dbReference>
<feature type="repeat" description="ANK" evidence="5">
    <location>
        <begin position="1055"/>
        <end position="1078"/>
    </location>
</feature>
<dbReference type="PROSITE" id="PS50297">
    <property type="entry name" value="ANK_REP_REGION"/>
    <property type="match status" value="3"/>
</dbReference>
<name>A0A6A4HRZ5_9AGAR</name>
<organism evidence="8 9">
    <name type="scientific">Gymnopus androsaceus JB14</name>
    <dbReference type="NCBI Taxonomy" id="1447944"/>
    <lineage>
        <taxon>Eukaryota</taxon>
        <taxon>Fungi</taxon>
        <taxon>Dikarya</taxon>
        <taxon>Basidiomycota</taxon>
        <taxon>Agaricomycotina</taxon>
        <taxon>Agaricomycetes</taxon>
        <taxon>Agaricomycetidae</taxon>
        <taxon>Agaricales</taxon>
        <taxon>Marasmiineae</taxon>
        <taxon>Omphalotaceae</taxon>
        <taxon>Gymnopus</taxon>
    </lineage>
</organism>
<sequence>MSEKFERLKQKALSGEDGSLQATSDLCHITVKDPWIFMDALPVIGHFLSEEPPLLTEDMINSASPPEVISAALLVLAMIYHGLSRRGVPWPLDDEKQIASSLRSQWRDIHKWATFLRETAGKVLGALTALFTFLLEHVNGEAIIRTREIEAVGAGNLIIHVQLYALFPEDSENKASFMEQNCRMAGLETFDPSLVPVLVRVLSRFAEERTLRYSLLHPWFRLLSSVLLYSTAFNRELLQHRSVYLVTSIFGRISKVLSHQTKGPISLKHPDIIFIPQLCILFLHVSFKYRGYDNIVLALKSGYLEGLWRLSQQKIESNIVLSIGASLAFIGASSLYRSVEKLLEELLNKYPLNEIEANHNTDNSYETKSVWGQFKATIQDRIKLRRTWEEEVTLCSNPKCKAPPNTKVFRCTGCAIAFYCGQPCQKSHWKKHCKECRGLAKNREEEHWNQDGPQRMPVDEHELVELIEWMSPVNVSQSLDFFLGKKTAETGGWFLEGNKFNEWKNAPNSFLWLQGHVGAGKSVLASAIIDHIQKMDGSDNHLIAFYYFDFRQSFRQSFKSLITSLLYHLLATHRRQEVFLSIKEVYSKHKPLKSSTPSDNEWSAVFKKVISTLTGAPLFVVIDALDEMENMAFGPFYHLLEQLFAMSHENLHTLITSRPGVPYEDGLKELCLQSIGIVTMDKAHINADVGTFLEYTMQHHQEFKRRKGAQKKEIREYLMAHANGMFRWVDCQLNTVQSCKMPKQVRAALNQLPANLDETYIHALERLEHFGIEDTKYILQWLCFAKKPLTLNTLAEVVAFAEVDGNLKFCEENRPDSPSQITFLGATLVYLNSENILELAHVSVKEFLISEHLRTHANPSVRQFHISKDLAHNFMAQCCMVYLQQFHNELVNIEEAKEAYPLAAYAATNWFLHTKNMSDSDKILDLAYQFLTCEDCVYLNLLRLGKFEDNEEHNWTDPQPLYYASSCGLESVVTKLIQQGMEINVKGGKWESALIAATSNGNFSIANLLIEEGADVNISGFENKAALAFAAEEGNVEIISLLVQSGARINAQEQDGDTALRWASQEGHVEVVRLLVDS</sequence>
<dbReference type="InterPro" id="IPR002893">
    <property type="entry name" value="Znf_MYND"/>
</dbReference>
<dbReference type="GO" id="GO:0008270">
    <property type="term" value="F:zinc ion binding"/>
    <property type="evidence" value="ECO:0007669"/>
    <property type="project" value="UniProtKB-KW"/>
</dbReference>
<dbReference type="InterPro" id="IPR054471">
    <property type="entry name" value="GPIID_WHD"/>
</dbReference>
<evidence type="ECO:0000256" key="5">
    <source>
        <dbReference type="PROSITE-ProRule" id="PRU00023"/>
    </source>
</evidence>
<dbReference type="Pfam" id="PF24883">
    <property type="entry name" value="NPHP3_N"/>
    <property type="match status" value="1"/>
</dbReference>
<keyword evidence="4" id="KW-0862">Zinc</keyword>
<evidence type="ECO:0000256" key="3">
    <source>
        <dbReference type="ARBA" id="ARBA00022771"/>
    </source>
</evidence>
<keyword evidence="1" id="KW-0479">Metal-binding</keyword>